<keyword evidence="4" id="KW-0677">Repeat</keyword>
<evidence type="ECO:0000256" key="5">
    <source>
        <dbReference type="ARBA" id="ARBA00022989"/>
    </source>
</evidence>
<comment type="subcellular location">
    <subcellularLocation>
        <location evidence="1">Endomembrane system</location>
        <topology evidence="1">Multi-pass membrane protein</topology>
    </subcellularLocation>
</comment>
<dbReference type="AlphaFoldDB" id="A0A7S0FY36"/>
<keyword evidence="3 7" id="KW-0812">Transmembrane</keyword>
<feature type="transmembrane region" description="Helical" evidence="8">
    <location>
        <begin position="150"/>
        <end position="173"/>
    </location>
</feature>
<gene>
    <name evidence="9" type="ORF">PBAH0796_LOCUS33242</name>
</gene>
<dbReference type="GO" id="GO:0016020">
    <property type="term" value="C:membrane"/>
    <property type="evidence" value="ECO:0007669"/>
    <property type="project" value="InterPro"/>
</dbReference>
<dbReference type="InterPro" id="IPR000425">
    <property type="entry name" value="MIP"/>
</dbReference>
<evidence type="ECO:0000256" key="7">
    <source>
        <dbReference type="RuleBase" id="RU000477"/>
    </source>
</evidence>
<dbReference type="EMBL" id="HBEG01054544">
    <property type="protein sequence ID" value="CAD8389854.1"/>
    <property type="molecule type" value="Transcribed_RNA"/>
</dbReference>
<evidence type="ECO:0000256" key="4">
    <source>
        <dbReference type="ARBA" id="ARBA00022737"/>
    </source>
</evidence>
<evidence type="ECO:0000256" key="3">
    <source>
        <dbReference type="ARBA" id="ARBA00022692"/>
    </source>
</evidence>
<dbReference type="InterPro" id="IPR023271">
    <property type="entry name" value="Aquaporin-like"/>
</dbReference>
<dbReference type="PRINTS" id="PR00783">
    <property type="entry name" value="MINTRINSICP"/>
</dbReference>
<evidence type="ECO:0000313" key="9">
    <source>
        <dbReference type="EMBL" id="CAD8389854.1"/>
    </source>
</evidence>
<evidence type="ECO:0000256" key="2">
    <source>
        <dbReference type="ARBA" id="ARBA00022448"/>
    </source>
</evidence>
<dbReference type="GO" id="GO:0015250">
    <property type="term" value="F:water channel activity"/>
    <property type="evidence" value="ECO:0007669"/>
    <property type="project" value="TreeGrafter"/>
</dbReference>
<accession>A0A7S0FY36</accession>
<dbReference type="InterPro" id="IPR022357">
    <property type="entry name" value="MIP_CS"/>
</dbReference>
<evidence type="ECO:0000256" key="8">
    <source>
        <dbReference type="SAM" id="Phobius"/>
    </source>
</evidence>
<dbReference type="GO" id="GO:0019755">
    <property type="term" value="P:one-carbon compound transport"/>
    <property type="evidence" value="ECO:0007669"/>
    <property type="project" value="UniProtKB-ARBA"/>
</dbReference>
<evidence type="ECO:0008006" key="10">
    <source>
        <dbReference type="Google" id="ProtNLM"/>
    </source>
</evidence>
<dbReference type="PANTHER" id="PTHR45665">
    <property type="entry name" value="AQUAPORIN-8"/>
    <property type="match status" value="1"/>
</dbReference>
<proteinExistence type="inferred from homology"/>
<keyword evidence="5 8" id="KW-1133">Transmembrane helix</keyword>
<dbReference type="GO" id="GO:0005737">
    <property type="term" value="C:cytoplasm"/>
    <property type="evidence" value="ECO:0007669"/>
    <property type="project" value="UniProtKB-ARBA"/>
</dbReference>
<dbReference type="PROSITE" id="PS00221">
    <property type="entry name" value="MIP"/>
    <property type="match status" value="1"/>
</dbReference>
<dbReference type="GO" id="GO:0012505">
    <property type="term" value="C:endomembrane system"/>
    <property type="evidence" value="ECO:0007669"/>
    <property type="project" value="UniProtKB-SubCell"/>
</dbReference>
<evidence type="ECO:0000256" key="6">
    <source>
        <dbReference type="ARBA" id="ARBA00023136"/>
    </source>
</evidence>
<reference evidence="9" key="1">
    <citation type="submission" date="2021-01" db="EMBL/GenBank/DDBJ databases">
        <authorList>
            <person name="Corre E."/>
            <person name="Pelletier E."/>
            <person name="Niang G."/>
            <person name="Scheremetjew M."/>
            <person name="Finn R."/>
            <person name="Kale V."/>
            <person name="Holt S."/>
            <person name="Cochrane G."/>
            <person name="Meng A."/>
            <person name="Brown T."/>
            <person name="Cohen L."/>
        </authorList>
    </citation>
    <scope>NUCLEOTIDE SEQUENCE</scope>
    <source>
        <strain evidence="9">Pbaha01</strain>
    </source>
</reference>
<feature type="transmembrane region" description="Helical" evidence="8">
    <location>
        <begin position="80"/>
        <end position="102"/>
    </location>
</feature>
<name>A0A7S0FY36_9DINO</name>
<dbReference type="PANTHER" id="PTHR45665:SF9">
    <property type="entry name" value="AQUAPORIN-8"/>
    <property type="match status" value="1"/>
</dbReference>
<protein>
    <recommendedName>
        <fullName evidence="10">Aquaporin</fullName>
    </recommendedName>
</protein>
<comment type="similarity">
    <text evidence="7">Belongs to the MIP/aquaporin (TC 1.A.8) family.</text>
</comment>
<feature type="transmembrane region" description="Helical" evidence="8">
    <location>
        <begin position="193"/>
        <end position="214"/>
    </location>
</feature>
<dbReference type="SUPFAM" id="SSF81338">
    <property type="entry name" value="Aquaporin-like"/>
    <property type="match status" value="1"/>
</dbReference>
<evidence type="ECO:0000256" key="1">
    <source>
        <dbReference type="ARBA" id="ARBA00004127"/>
    </source>
</evidence>
<sequence length="246" mass="26131">MKLHGWSPEAYLSELIGTFFLVFTVSLNALQRTALAPISIGCIYMVMVSATATVSGAHFNPAVTLGALLGSRMLVSPRNACVYLVVQLLGGLLAGLVCWHVLGTTYTLHPAPGHSTFDVFVVEALFTAALVFVVRSLWPLQRKGAGQLYLPLSVGFTVMAAAFAIGGISGYSLNPAVAFGVIMSHWIRTGGGMGYFLVYFLSPLGGAVLGAGLANALGTAEYRWEVSEQVRLLPPRSRSAQFFTPS</sequence>
<dbReference type="Gene3D" id="1.20.1080.10">
    <property type="entry name" value="Glycerol uptake facilitator protein"/>
    <property type="match status" value="1"/>
</dbReference>
<keyword evidence="2 7" id="KW-0813">Transport</keyword>
<dbReference type="Pfam" id="PF00230">
    <property type="entry name" value="MIP"/>
    <property type="match status" value="1"/>
</dbReference>
<feature type="transmembrane region" description="Helical" evidence="8">
    <location>
        <begin position="117"/>
        <end position="138"/>
    </location>
</feature>
<dbReference type="InterPro" id="IPR034294">
    <property type="entry name" value="Aquaporin_transptr"/>
</dbReference>
<feature type="transmembrane region" description="Helical" evidence="8">
    <location>
        <begin position="36"/>
        <end position="59"/>
    </location>
</feature>
<organism evidence="9">
    <name type="scientific">Pyrodinium bahamense</name>
    <dbReference type="NCBI Taxonomy" id="73915"/>
    <lineage>
        <taxon>Eukaryota</taxon>
        <taxon>Sar</taxon>
        <taxon>Alveolata</taxon>
        <taxon>Dinophyceae</taxon>
        <taxon>Gonyaulacales</taxon>
        <taxon>Pyrocystaceae</taxon>
        <taxon>Pyrodinium</taxon>
    </lineage>
</organism>
<keyword evidence="6 8" id="KW-0472">Membrane</keyword>
<feature type="transmembrane region" description="Helical" evidence="8">
    <location>
        <begin position="12"/>
        <end position="30"/>
    </location>
</feature>